<name>A0ACC2KRU6_PERAE</name>
<accession>A0ACC2KRU6</accession>
<protein>
    <submittedName>
        <fullName evidence="1">Uncharacterized protein</fullName>
    </submittedName>
</protein>
<sequence>MDHLKPFHSLLFYSFFAFVNLMLSISAELDYLNQGSSIPVERSDNIIVSPDRTFSAGFRSVGDNAYCFAVWFTHVNFTPVWIANRDYPVNGRRSALSLQKDGNVVLRDAARSTIWETGTTSASGVRLRLFNTGNLILQTSTNNTLWQSFNFPTDTLLPNQQFTKDMKLVASRSQGNYSSGFYYFFFDNDNLLRLLYNGPNISSTYWPDPTKVSWEVGRSTYNSSRTAVFDLSGSFQSSDSFILFASDSRIGPKRRLTMDHDGNLRLYSLDEKKGAWKISWQAISNQCSVNGLCGPNSICVYEQSLRRCSCPPGFKLKDPTDLSQGCQPTFNLSCDPLESMFIAVPNTEFFGYDFNYTERLTLQDCMNICLELCSCKAFLYIFDGSGRCFPKTMLLNGYQSLSFWGTMHIKVPRNGTISKGGRVRLETTPMSCNPEAHVELSRTYESKQENNSLKYILWFVVAIGGVELICIVMGWWVRGTRGYMAPEWILNQPITSKVDVYSYGIVLLEAVTGRSSVGFNVDNENNVNNEGRGKGFHNLVAWVRDIMCAADAREGRIQEIMDPMIDHTDDDLVKMELLVMVALNCVEEDRDARPTMRQVVEMLLRDENNS</sequence>
<comment type="caution">
    <text evidence="1">The sequence shown here is derived from an EMBL/GenBank/DDBJ whole genome shotgun (WGS) entry which is preliminary data.</text>
</comment>
<dbReference type="Proteomes" id="UP001234297">
    <property type="component" value="Chromosome 11"/>
</dbReference>
<dbReference type="EMBL" id="CM056819">
    <property type="protein sequence ID" value="KAJ8623735.1"/>
    <property type="molecule type" value="Genomic_DNA"/>
</dbReference>
<reference evidence="1 2" key="1">
    <citation type="journal article" date="2022" name="Hortic Res">
        <title>A haplotype resolved chromosomal level avocado genome allows analysis of novel avocado genes.</title>
        <authorList>
            <person name="Nath O."/>
            <person name="Fletcher S.J."/>
            <person name="Hayward A."/>
            <person name="Shaw L.M."/>
            <person name="Masouleh A.K."/>
            <person name="Furtado A."/>
            <person name="Henry R.J."/>
            <person name="Mitter N."/>
        </authorList>
    </citation>
    <scope>NUCLEOTIDE SEQUENCE [LARGE SCALE GENOMIC DNA]</scope>
    <source>
        <strain evidence="2">cv. Hass</strain>
    </source>
</reference>
<organism evidence="1 2">
    <name type="scientific">Persea americana</name>
    <name type="common">Avocado</name>
    <dbReference type="NCBI Taxonomy" id="3435"/>
    <lineage>
        <taxon>Eukaryota</taxon>
        <taxon>Viridiplantae</taxon>
        <taxon>Streptophyta</taxon>
        <taxon>Embryophyta</taxon>
        <taxon>Tracheophyta</taxon>
        <taxon>Spermatophyta</taxon>
        <taxon>Magnoliopsida</taxon>
        <taxon>Magnoliidae</taxon>
        <taxon>Laurales</taxon>
        <taxon>Lauraceae</taxon>
        <taxon>Persea</taxon>
    </lineage>
</organism>
<keyword evidence="2" id="KW-1185">Reference proteome</keyword>
<gene>
    <name evidence="1" type="ORF">MRB53_032265</name>
</gene>
<evidence type="ECO:0000313" key="2">
    <source>
        <dbReference type="Proteomes" id="UP001234297"/>
    </source>
</evidence>
<evidence type="ECO:0000313" key="1">
    <source>
        <dbReference type="EMBL" id="KAJ8623735.1"/>
    </source>
</evidence>
<proteinExistence type="predicted"/>